<evidence type="ECO:0000313" key="8">
    <source>
        <dbReference type="EMBL" id="MFC3088027.1"/>
    </source>
</evidence>
<dbReference type="PROSITE" id="PS00624">
    <property type="entry name" value="GMC_OXRED_2"/>
    <property type="match status" value="1"/>
</dbReference>
<dbReference type="InterPro" id="IPR000172">
    <property type="entry name" value="GMC_OxRdtase_N"/>
</dbReference>
<feature type="domain" description="Glucose-methanol-choline oxidoreductase N-terminal" evidence="6">
    <location>
        <begin position="80"/>
        <end position="103"/>
    </location>
</feature>
<dbReference type="NCBIfam" id="NF002550">
    <property type="entry name" value="PRK02106.1"/>
    <property type="match status" value="1"/>
</dbReference>
<feature type="domain" description="Glucose-methanol-choline oxidoreductase N-terminal" evidence="7">
    <location>
        <begin position="252"/>
        <end position="266"/>
    </location>
</feature>
<comment type="similarity">
    <text evidence="2 5">Belongs to the GMC oxidoreductase family.</text>
</comment>
<dbReference type="Pfam" id="PF00732">
    <property type="entry name" value="GMC_oxred_N"/>
    <property type="match status" value="1"/>
</dbReference>
<reference evidence="9" key="1">
    <citation type="journal article" date="2019" name="Int. J. Syst. Evol. Microbiol.">
        <title>The Global Catalogue of Microorganisms (GCM) 10K type strain sequencing project: providing services to taxonomists for standard genome sequencing and annotation.</title>
        <authorList>
            <consortium name="The Broad Institute Genomics Platform"/>
            <consortium name="The Broad Institute Genome Sequencing Center for Infectious Disease"/>
            <person name="Wu L."/>
            <person name="Ma J."/>
        </authorList>
    </citation>
    <scope>NUCLEOTIDE SEQUENCE [LARGE SCALE GENOMIC DNA]</scope>
    <source>
        <strain evidence="9">KCTC 62102</strain>
    </source>
</reference>
<evidence type="ECO:0000259" key="7">
    <source>
        <dbReference type="PROSITE" id="PS00624"/>
    </source>
</evidence>
<dbReference type="PIRSF" id="PIRSF000137">
    <property type="entry name" value="Alcohol_oxidase"/>
    <property type="match status" value="1"/>
</dbReference>
<dbReference type="SUPFAM" id="SSF51905">
    <property type="entry name" value="FAD/NAD(P)-binding domain"/>
    <property type="match status" value="1"/>
</dbReference>
<dbReference type="Gene3D" id="3.50.50.60">
    <property type="entry name" value="FAD/NAD(P)-binding domain"/>
    <property type="match status" value="1"/>
</dbReference>
<sequence>MEFDYVIVGAGSAGCVLAARLTEDPDVSVLLLEAGGPDRSLMMQIPAGVYKVFHNPAFNWNYESEPQAALAGRRIPVPRGRTLGGSSSINSMVWLRGHPADYDAWAEQGLEEWSFAHCLPYFRKSETSDRGASDYRGGDGPVQVAKGRLASPIFDAFEASSAAAGHRLIEDLNGPDAVGIGRLDCSKGGGRRCSASVAYLRPALHRRNLRVETGALAHRLLLAGGRAVGVEYGQAGQVHSAHARREVVLSGGAINTPQLLMLSGIGPADELRSHGIRVALDQPGIGRNLQDHLDLGMSFRCSEPVSHAWMGSRLGKLQVGLEWMLRQTGPGASNIWEIGGFARAMPDSALPTVHYHVAPMKIDARPDGSFGLSHGFTLHLSQLRQRSRGQLTLRSASSKDAPRIDFRFFSDPRDIVEMREGVKVTREIVSQAPLARLGTLEVAPGVQARRDADLDAVLRQGVKTEFHPSCTCRMGTDAAAVVDPSLRLNGIEGLRVVDASVMPHVVGANLNATVIMIAEKAADMIRGRPALPPAAIGRQPQALVRDIFSPAG</sequence>
<dbReference type="SUPFAM" id="SSF54373">
    <property type="entry name" value="FAD-linked reductases, C-terminal domain"/>
    <property type="match status" value="1"/>
</dbReference>
<comment type="cofactor">
    <cofactor evidence="1">
        <name>FAD</name>
        <dbReference type="ChEBI" id="CHEBI:57692"/>
    </cofactor>
</comment>
<dbReference type="InterPro" id="IPR007867">
    <property type="entry name" value="GMC_OxRtase_C"/>
</dbReference>
<evidence type="ECO:0000313" key="9">
    <source>
        <dbReference type="Proteomes" id="UP001595445"/>
    </source>
</evidence>
<protein>
    <submittedName>
        <fullName evidence="8">GMC family oxidoreductase</fullName>
    </submittedName>
</protein>
<evidence type="ECO:0000259" key="6">
    <source>
        <dbReference type="PROSITE" id="PS00623"/>
    </source>
</evidence>
<dbReference type="Gene3D" id="3.30.560.10">
    <property type="entry name" value="Glucose Oxidase, domain 3"/>
    <property type="match status" value="1"/>
</dbReference>
<organism evidence="8 9">
    <name type="scientific">Tabrizicola soli</name>
    <dbReference type="NCBI Taxonomy" id="2185115"/>
    <lineage>
        <taxon>Bacteria</taxon>
        <taxon>Pseudomonadati</taxon>
        <taxon>Pseudomonadota</taxon>
        <taxon>Alphaproteobacteria</taxon>
        <taxon>Rhodobacterales</taxon>
        <taxon>Paracoccaceae</taxon>
        <taxon>Tabrizicola</taxon>
    </lineage>
</organism>
<keyword evidence="4 5" id="KW-0274">FAD</keyword>
<evidence type="ECO:0000256" key="4">
    <source>
        <dbReference type="ARBA" id="ARBA00022827"/>
    </source>
</evidence>
<gene>
    <name evidence="8" type="ORF">ACFOD6_18450</name>
</gene>
<dbReference type="EMBL" id="JBHRSM010000046">
    <property type="protein sequence ID" value="MFC3088027.1"/>
    <property type="molecule type" value="Genomic_DNA"/>
</dbReference>
<dbReference type="PROSITE" id="PS00623">
    <property type="entry name" value="GMC_OXRED_1"/>
    <property type="match status" value="1"/>
</dbReference>
<evidence type="ECO:0000256" key="5">
    <source>
        <dbReference type="RuleBase" id="RU003968"/>
    </source>
</evidence>
<dbReference type="InterPro" id="IPR036188">
    <property type="entry name" value="FAD/NAD-bd_sf"/>
</dbReference>
<dbReference type="InterPro" id="IPR012132">
    <property type="entry name" value="GMC_OxRdtase"/>
</dbReference>
<dbReference type="Pfam" id="PF05199">
    <property type="entry name" value="GMC_oxred_C"/>
    <property type="match status" value="1"/>
</dbReference>
<keyword evidence="3 5" id="KW-0285">Flavoprotein</keyword>
<comment type="caution">
    <text evidence="8">The sequence shown here is derived from an EMBL/GenBank/DDBJ whole genome shotgun (WGS) entry which is preliminary data.</text>
</comment>
<dbReference type="Proteomes" id="UP001595445">
    <property type="component" value="Unassembled WGS sequence"/>
</dbReference>
<proteinExistence type="inferred from homology"/>
<dbReference type="RefSeq" id="WP_197647584.1">
    <property type="nucleotide sequence ID" value="NZ_JAEACP010000033.1"/>
</dbReference>
<evidence type="ECO:0000256" key="1">
    <source>
        <dbReference type="ARBA" id="ARBA00001974"/>
    </source>
</evidence>
<keyword evidence="9" id="KW-1185">Reference proteome</keyword>
<evidence type="ECO:0000256" key="3">
    <source>
        <dbReference type="ARBA" id="ARBA00022630"/>
    </source>
</evidence>
<accession>A0ABV7DY13</accession>
<name>A0ABV7DY13_9RHOB</name>
<dbReference type="PANTHER" id="PTHR11552:SF147">
    <property type="entry name" value="CHOLINE DEHYDROGENASE, MITOCHONDRIAL"/>
    <property type="match status" value="1"/>
</dbReference>
<evidence type="ECO:0000256" key="2">
    <source>
        <dbReference type="ARBA" id="ARBA00010790"/>
    </source>
</evidence>
<dbReference type="PANTHER" id="PTHR11552">
    <property type="entry name" value="GLUCOSE-METHANOL-CHOLINE GMC OXIDOREDUCTASE"/>
    <property type="match status" value="1"/>
</dbReference>